<feature type="region of interest" description="Disordered" evidence="1">
    <location>
        <begin position="138"/>
        <end position="202"/>
    </location>
</feature>
<evidence type="ECO:0008006" key="4">
    <source>
        <dbReference type="Google" id="ProtNLM"/>
    </source>
</evidence>
<dbReference type="RefSeq" id="WP_198427931.1">
    <property type="nucleotide sequence ID" value="NZ_AP023440.1"/>
</dbReference>
<proteinExistence type="predicted"/>
<name>A0A7G1P1G7_9ACTN</name>
<accession>A0A7G1P1G7</accession>
<protein>
    <recommendedName>
        <fullName evidence="4">GNAT family N-acetyltransferase</fullName>
    </recommendedName>
</protein>
<dbReference type="InterPro" id="IPR053780">
    <property type="entry name" value="Gp66-like"/>
</dbReference>
<evidence type="ECO:0000313" key="3">
    <source>
        <dbReference type="Proteomes" id="UP000516444"/>
    </source>
</evidence>
<dbReference type="KEGG" id="sgm:GCM10017557_33500"/>
<sequence>MNSDTFPQKRAATRTKPSQPVLNVVPVTFRQARAFIAAHHRHHRAPQGMKFTLGVATKETLVGVAVVGRPIARHLDDGRTAEVTRTCTDGTPNANSALYAVAWRAACALGYQRLITYSERGESGASLRAAGFQPTARLAPHHGWDRPSRRRRPSHQGIARTRWEVACAPDPSGPTGRANNLLPNDQLHTGTKPFRASQNASRTVGFRALKRI</sequence>
<dbReference type="NCBIfam" id="NF045478">
    <property type="entry name" value="XF1762_fam"/>
    <property type="match status" value="1"/>
</dbReference>
<dbReference type="Proteomes" id="UP000516444">
    <property type="component" value="Chromosome"/>
</dbReference>
<organism evidence="2 3">
    <name type="scientific">Streptomyces aurantiacus</name>
    <dbReference type="NCBI Taxonomy" id="47760"/>
    <lineage>
        <taxon>Bacteria</taxon>
        <taxon>Bacillati</taxon>
        <taxon>Actinomycetota</taxon>
        <taxon>Actinomycetes</taxon>
        <taxon>Kitasatosporales</taxon>
        <taxon>Streptomycetaceae</taxon>
        <taxon>Streptomyces</taxon>
        <taxon>Streptomyces aurantiacus group</taxon>
    </lineage>
</organism>
<evidence type="ECO:0000313" key="2">
    <source>
        <dbReference type="EMBL" id="BCL28491.1"/>
    </source>
</evidence>
<feature type="compositionally biased region" description="Polar residues" evidence="1">
    <location>
        <begin position="177"/>
        <end position="189"/>
    </location>
</feature>
<gene>
    <name evidence="2" type="ORF">GCM10017557_33500</name>
</gene>
<reference evidence="2 3" key="1">
    <citation type="journal article" date="2014" name="Int. J. Syst. Evol. Microbiol.">
        <title>Complete genome sequence of Corynebacterium casei LMG S-19264T (=DSM 44701T), isolated from a smear-ripened cheese.</title>
        <authorList>
            <consortium name="US DOE Joint Genome Institute (JGI-PGF)"/>
            <person name="Walter F."/>
            <person name="Albersmeier A."/>
            <person name="Kalinowski J."/>
            <person name="Ruckert C."/>
        </authorList>
    </citation>
    <scope>NUCLEOTIDE SEQUENCE [LARGE SCALE GENOMIC DNA]</scope>
    <source>
        <strain evidence="2 3">JCM 4677</strain>
    </source>
</reference>
<dbReference type="EMBL" id="AP023440">
    <property type="protein sequence ID" value="BCL28491.1"/>
    <property type="molecule type" value="Genomic_DNA"/>
</dbReference>
<dbReference type="AlphaFoldDB" id="A0A7G1P1G7"/>
<keyword evidence="3" id="KW-1185">Reference proteome</keyword>
<evidence type="ECO:0000256" key="1">
    <source>
        <dbReference type="SAM" id="MobiDB-lite"/>
    </source>
</evidence>